<dbReference type="InterPro" id="IPR001173">
    <property type="entry name" value="Glyco_trans_2-like"/>
</dbReference>
<evidence type="ECO:0000256" key="1">
    <source>
        <dbReference type="SAM" id="Phobius"/>
    </source>
</evidence>
<reference evidence="3" key="2">
    <citation type="submission" date="2024-06" db="EMBL/GenBank/DDBJ databases">
        <authorList>
            <person name="Petrova K.O."/>
            <person name="Toshchakov S.V."/>
            <person name="Boltjanskaja Y.V."/>
            <person name="Kevbrin V.V."/>
        </authorList>
    </citation>
    <scope>NUCLEOTIDE SEQUENCE</scope>
    <source>
        <strain evidence="3">Z-710</strain>
    </source>
</reference>
<sequence length="156" mass="18011">MIVNIILWLLALYGLWSIFNLVWESFQSTKKPKANLSVLLIVNNWEDKVEKVIRYLANQSYFNKHPLTPVDVVAVDKGSADNTLKILKQLARNYSFLKVVDSKRISSSSVVEYGKNRCVGEVVLVFDDADFDNLEDIEQAIKFYFSNSNCKFYKEE</sequence>
<proteinExistence type="predicted"/>
<name>A0AAU8HUX6_9FIRM</name>
<dbReference type="Gene3D" id="3.90.550.10">
    <property type="entry name" value="Spore Coat Polysaccharide Biosynthesis Protein SpsA, Chain A"/>
    <property type="match status" value="1"/>
</dbReference>
<keyword evidence="1" id="KW-0472">Membrane</keyword>
<dbReference type="InterPro" id="IPR029044">
    <property type="entry name" value="Nucleotide-diphossugar_trans"/>
</dbReference>
<evidence type="ECO:0000313" key="3">
    <source>
        <dbReference type="EMBL" id="XCI29170.1"/>
    </source>
</evidence>
<protein>
    <submittedName>
        <fullName evidence="3">Glycosyltransferase</fullName>
        <ecNumber evidence="3">2.4.-.-</ecNumber>
    </submittedName>
</protein>
<dbReference type="EC" id="2.4.-.-" evidence="3"/>
<feature type="transmembrane region" description="Helical" evidence="1">
    <location>
        <begin position="6"/>
        <end position="23"/>
    </location>
</feature>
<gene>
    <name evidence="3" type="ORF">PRVXH_000479</name>
</gene>
<accession>A0AAU8HUX6</accession>
<keyword evidence="3" id="KW-0808">Transferase</keyword>
<dbReference type="RefSeq" id="WP_353893718.1">
    <property type="nucleotide sequence ID" value="NZ_CP159485.1"/>
</dbReference>
<dbReference type="AlphaFoldDB" id="A0AAU8HUX6"/>
<feature type="domain" description="Glycosyltransferase 2-like" evidence="2">
    <location>
        <begin position="37"/>
        <end position="144"/>
    </location>
</feature>
<reference evidence="3" key="1">
    <citation type="journal article" date="2018" name="Antonie Van Leeuwenhoek">
        <title>Proteinivorax hydrogeniformans sp. nov., an anaerobic, haloalkaliphilic bacterium fermenting proteinaceous compounds with high hydrogen production.</title>
        <authorList>
            <person name="Boltyanskaya Y."/>
            <person name="Detkova E."/>
            <person name="Pimenov N."/>
            <person name="Kevbrin V."/>
        </authorList>
    </citation>
    <scope>NUCLEOTIDE SEQUENCE</scope>
    <source>
        <strain evidence="3">Z-710</strain>
    </source>
</reference>
<keyword evidence="1" id="KW-0812">Transmembrane</keyword>
<dbReference type="SUPFAM" id="SSF53448">
    <property type="entry name" value="Nucleotide-diphospho-sugar transferases"/>
    <property type="match status" value="1"/>
</dbReference>
<dbReference type="GO" id="GO:0016757">
    <property type="term" value="F:glycosyltransferase activity"/>
    <property type="evidence" value="ECO:0007669"/>
    <property type="project" value="UniProtKB-KW"/>
</dbReference>
<keyword evidence="1" id="KW-1133">Transmembrane helix</keyword>
<dbReference type="EMBL" id="CP159485">
    <property type="protein sequence ID" value="XCI29170.1"/>
    <property type="molecule type" value="Genomic_DNA"/>
</dbReference>
<evidence type="ECO:0000259" key="2">
    <source>
        <dbReference type="Pfam" id="PF00535"/>
    </source>
</evidence>
<keyword evidence="3" id="KW-0328">Glycosyltransferase</keyword>
<dbReference type="Pfam" id="PF00535">
    <property type="entry name" value="Glycos_transf_2"/>
    <property type="match status" value="1"/>
</dbReference>
<organism evidence="3">
    <name type="scientific">Proteinivorax hydrogeniformans</name>
    <dbReference type="NCBI Taxonomy" id="1826727"/>
    <lineage>
        <taxon>Bacteria</taxon>
        <taxon>Bacillati</taxon>
        <taxon>Bacillota</taxon>
        <taxon>Clostridia</taxon>
        <taxon>Eubacteriales</taxon>
        <taxon>Proteinivoracaceae</taxon>
        <taxon>Proteinivorax</taxon>
    </lineage>
</organism>